<reference evidence="1 2" key="1">
    <citation type="submission" date="2016-07" db="EMBL/GenBank/DDBJ databases">
        <title>Multiple horizontal gene transfer events from other fungi enriched the ability of initially mycotrophic Trichoderma (Ascomycota) to feed on dead plant biomass.</title>
        <authorList>
            <consortium name="DOE Joint Genome Institute"/>
            <person name="Aerts A."/>
            <person name="Atanasova L."/>
            <person name="Chenthamara K."/>
            <person name="Zhang J."/>
            <person name="Grujic M."/>
            <person name="Henrissat B."/>
            <person name="Kuo A."/>
            <person name="Salamov A."/>
            <person name="Lipzen A."/>
            <person name="Labutti K."/>
            <person name="Barry K."/>
            <person name="Miao Y."/>
            <person name="Rahimi M.J."/>
            <person name="Shen Q."/>
            <person name="Grigoriev I.V."/>
            <person name="Kubicek C.P."/>
            <person name="Druzhinina I.S."/>
        </authorList>
    </citation>
    <scope>NUCLEOTIDE SEQUENCE [LARGE SCALE GENOMIC DNA]</scope>
    <source>
        <strain evidence="1 2">CBS 433.97</strain>
    </source>
</reference>
<protein>
    <submittedName>
        <fullName evidence="1">Uncharacterized protein</fullName>
    </submittedName>
</protein>
<accession>A0A2T3YZ47</accession>
<evidence type="ECO:0000313" key="2">
    <source>
        <dbReference type="Proteomes" id="UP000240493"/>
    </source>
</evidence>
<dbReference type="EMBL" id="KZ679267">
    <property type="protein sequence ID" value="PTB37823.1"/>
    <property type="molecule type" value="Genomic_DNA"/>
</dbReference>
<proteinExistence type="predicted"/>
<keyword evidence="2" id="KW-1185">Reference proteome</keyword>
<evidence type="ECO:0000313" key="1">
    <source>
        <dbReference type="EMBL" id="PTB37823.1"/>
    </source>
</evidence>
<dbReference type="AlphaFoldDB" id="A0A2T3YZ47"/>
<gene>
    <name evidence="1" type="ORF">M441DRAFT_258576</name>
</gene>
<organism evidence="1 2">
    <name type="scientific">Trichoderma asperellum (strain ATCC 204424 / CBS 433.97 / NBRC 101777)</name>
    <dbReference type="NCBI Taxonomy" id="1042311"/>
    <lineage>
        <taxon>Eukaryota</taxon>
        <taxon>Fungi</taxon>
        <taxon>Dikarya</taxon>
        <taxon>Ascomycota</taxon>
        <taxon>Pezizomycotina</taxon>
        <taxon>Sordariomycetes</taxon>
        <taxon>Hypocreomycetidae</taxon>
        <taxon>Hypocreales</taxon>
        <taxon>Hypocreaceae</taxon>
        <taxon>Trichoderma</taxon>
    </lineage>
</organism>
<sequence length="220" mass="24219">MLSLPSALSLYMSLSSSHASQQLESPQLCHASWMSSSSPWTLTTPRPFFGPSMPFFSQCVICILSRTCVPSFCVQCPRHLRDPPGSPLQHTTTSIRLLLLPVPHLDRRSFAQPRVSTLPAILVYARMSECSVPRRVQMVFGNHAPKKHTTHRHRAPARPPPPPLMPNLGFCLGRLVSSGTSPGPGSTSPAGLWRLDLHNVTDLLQNCPMLLLLCSFRPPS</sequence>
<name>A0A2T3YZ47_TRIA4</name>
<dbReference type="Proteomes" id="UP000240493">
    <property type="component" value="Unassembled WGS sequence"/>
</dbReference>